<sequence length="936" mass="107643">MSEPNTPFHRQRVNTQPLITKKKTGSTQNSARNSPLPQKRITINKIIAKTLPHLNYSEPDQIMFLKSAYEDFSGAVTRFLKTASTDVSYKDSLKMRITDTDWNFNVFYTSLQKQNNILMQTRYNNNTPIRGNFISATESFTSDLKRLIDLLSSIQSTGAKDIVTSLKVNFATVNDKLDIVITHPSKYASMHDPTIPLAKCLQTQALKMKNFILQVYDNPDIQNQHQILIDMRKFSNDLNNAFTGQFTNCCYGLIENEKIRAISMAACNDLLHGMRSLIMFKSQMSDSFIEFEKFRAHINPILGNFGLPILDDDFFASPLEEEEDNNEEKHKRPELNESMTLKEILSISYKWLKKGCTDNDFFEHFYKVTHEKAKSIERSETDLLTKVSDLQIQNVELISQIKSLDMQNKKLEKSILAGGENSVVEEYYKCMMHISQRLKKYLNDKTEFVPIDSKHLVEHIISIVDSLFERRCPTCVALENAINKAKANLKPIITFDSDIPTVAKFVCDEYLRLKEDYQKITNDFYSIGSGYDSSVKMIAEILKEFPAADPNNKDPCNEIINQIRIERESHKAQIAHEQKMADKRLHARDVEISKKFALMFGTYHQQPIFDQFETHEEEIKREKAVTEHYLNIIKDTERVISKFLCFNVRNRDTLEVVPILLEKLENYVNPLEEKVKTLELSQVRGLRNINEIEKKVLAILGREIVDHKESFDEAVESLTSIVDNIAIIVDEVERNKRLKKWMSSNIHTKLELIDNKLCTYLHAEEVEDIENAEITIIISRISNFVDQVIKMASENEPTPVGAVNEICDKILSTIKETNHVDPLKYLPEVVYNYQIYYDSIEATKPFAEILNTASHIFEKKVSSLAPGTEEYKSLRKEIYKLHNELNEIRLSKVHSALFLVLSRFVALLSAFLSTLSTISLQKSGDIIVDSLSGLLE</sequence>
<evidence type="ECO:0000256" key="1">
    <source>
        <dbReference type="SAM" id="MobiDB-lite"/>
    </source>
</evidence>
<proteinExistence type="predicted"/>
<accession>A0A1J4L0U5</accession>
<keyword evidence="3" id="KW-1185">Reference proteome</keyword>
<protein>
    <submittedName>
        <fullName evidence="2">Uncharacterized protein</fullName>
    </submittedName>
</protein>
<comment type="caution">
    <text evidence="2">The sequence shown here is derived from an EMBL/GenBank/DDBJ whole genome shotgun (WGS) entry which is preliminary data.</text>
</comment>
<evidence type="ECO:0000313" key="2">
    <source>
        <dbReference type="EMBL" id="OHT17042.1"/>
    </source>
</evidence>
<dbReference type="VEuPathDB" id="TrichDB:TRFO_12751"/>
<dbReference type="Proteomes" id="UP000179807">
    <property type="component" value="Unassembled WGS sequence"/>
</dbReference>
<dbReference type="AlphaFoldDB" id="A0A1J4L0U5"/>
<dbReference type="GeneID" id="94831533"/>
<name>A0A1J4L0U5_9EUKA</name>
<evidence type="ECO:0000313" key="3">
    <source>
        <dbReference type="Proteomes" id="UP000179807"/>
    </source>
</evidence>
<feature type="region of interest" description="Disordered" evidence="1">
    <location>
        <begin position="1"/>
        <end position="37"/>
    </location>
</feature>
<dbReference type="RefSeq" id="XP_068370178.1">
    <property type="nucleotide sequence ID" value="XM_068496829.1"/>
</dbReference>
<gene>
    <name evidence="2" type="ORF">TRFO_12751</name>
</gene>
<feature type="compositionally biased region" description="Polar residues" evidence="1">
    <location>
        <begin position="25"/>
        <end position="36"/>
    </location>
</feature>
<dbReference type="EMBL" id="MLAK01000046">
    <property type="protein sequence ID" value="OHT17042.1"/>
    <property type="molecule type" value="Genomic_DNA"/>
</dbReference>
<reference evidence="2" key="1">
    <citation type="submission" date="2016-10" db="EMBL/GenBank/DDBJ databases">
        <authorList>
            <person name="Benchimol M."/>
            <person name="Almeida L.G."/>
            <person name="Vasconcelos A.T."/>
            <person name="Perreira-Neves A."/>
            <person name="Rosa I.A."/>
            <person name="Tasca T."/>
            <person name="Bogo M.R."/>
            <person name="de Souza W."/>
        </authorList>
    </citation>
    <scope>NUCLEOTIDE SEQUENCE [LARGE SCALE GENOMIC DNA]</scope>
    <source>
        <strain evidence="2">K</strain>
    </source>
</reference>
<organism evidence="2 3">
    <name type="scientific">Tritrichomonas foetus</name>
    <dbReference type="NCBI Taxonomy" id="1144522"/>
    <lineage>
        <taxon>Eukaryota</taxon>
        <taxon>Metamonada</taxon>
        <taxon>Parabasalia</taxon>
        <taxon>Tritrichomonadida</taxon>
        <taxon>Tritrichomonadidae</taxon>
        <taxon>Tritrichomonas</taxon>
    </lineage>
</organism>